<evidence type="ECO:0000313" key="2">
    <source>
        <dbReference type="Proteomes" id="UP001264980"/>
    </source>
</evidence>
<dbReference type="EMBL" id="JAVDTI010000003">
    <property type="protein sequence ID" value="MDR6805946.1"/>
    <property type="molecule type" value="Genomic_DNA"/>
</dbReference>
<dbReference type="InterPro" id="IPR015943">
    <property type="entry name" value="WD40/YVTN_repeat-like_dom_sf"/>
</dbReference>
<dbReference type="Proteomes" id="UP001264980">
    <property type="component" value="Unassembled WGS sequence"/>
</dbReference>
<accession>A0ABU1QXQ9</accession>
<dbReference type="SUPFAM" id="SSF82171">
    <property type="entry name" value="DPP6 N-terminal domain-like"/>
    <property type="match status" value="1"/>
</dbReference>
<dbReference type="PROSITE" id="PS51257">
    <property type="entry name" value="PROKAR_LIPOPROTEIN"/>
    <property type="match status" value="1"/>
</dbReference>
<sequence length="156" mass="17303">MQAQKFKTCTLIYLTLLPTFTSCSNTKPTLSAKLVNETPTSPKFSPDGRVVAAGIFGGVRVWNVQSEKFRDYPTALKNETPKRVFFSPDGKWMAAGVYGAVRTWELETGAWHDYPMKIRNETPEVIAISPDGQTIVTAAFGGIMKWKFQGFTGSKN</sequence>
<comment type="caution">
    <text evidence="1">The sequence shown here is derived from an EMBL/GenBank/DDBJ whole genome shotgun (WGS) entry which is preliminary data.</text>
</comment>
<dbReference type="Gene3D" id="2.130.10.10">
    <property type="entry name" value="YVTN repeat-like/Quinoprotein amine dehydrogenase"/>
    <property type="match status" value="1"/>
</dbReference>
<dbReference type="RefSeq" id="WP_309984312.1">
    <property type="nucleotide sequence ID" value="NZ_JAVDTI010000003.1"/>
</dbReference>
<protein>
    <submittedName>
        <fullName evidence="1">WD40 repeat protein</fullName>
    </submittedName>
</protein>
<evidence type="ECO:0000313" key="1">
    <source>
        <dbReference type="EMBL" id="MDR6805946.1"/>
    </source>
</evidence>
<reference evidence="1 2" key="1">
    <citation type="submission" date="2023-07" db="EMBL/GenBank/DDBJ databases">
        <title>Sorghum-associated microbial communities from plants grown in Nebraska, USA.</title>
        <authorList>
            <person name="Schachtman D."/>
        </authorList>
    </citation>
    <scope>NUCLEOTIDE SEQUENCE [LARGE SCALE GENOMIC DNA]</scope>
    <source>
        <strain evidence="1 2">BE57</strain>
    </source>
</reference>
<proteinExistence type="predicted"/>
<name>A0ABU1QXQ9_9BACT</name>
<gene>
    <name evidence="1" type="ORF">J2W84_002994</name>
</gene>
<keyword evidence="2" id="KW-1185">Reference proteome</keyword>
<organism evidence="1 2">
    <name type="scientific">Dyadobacter fermentans</name>
    <dbReference type="NCBI Taxonomy" id="94254"/>
    <lineage>
        <taxon>Bacteria</taxon>
        <taxon>Pseudomonadati</taxon>
        <taxon>Bacteroidota</taxon>
        <taxon>Cytophagia</taxon>
        <taxon>Cytophagales</taxon>
        <taxon>Spirosomataceae</taxon>
        <taxon>Dyadobacter</taxon>
    </lineage>
</organism>